<proteinExistence type="predicted"/>
<protein>
    <submittedName>
        <fullName evidence="1">Uncharacterized protein</fullName>
    </submittedName>
</protein>
<evidence type="ECO:0000313" key="1">
    <source>
        <dbReference type="EMBL" id="KAI8533479.1"/>
    </source>
</evidence>
<name>A0ACC0LYN3_RHOML</name>
<dbReference type="EMBL" id="CM046397">
    <property type="protein sequence ID" value="KAI8533479.1"/>
    <property type="molecule type" value="Genomic_DNA"/>
</dbReference>
<keyword evidence="2" id="KW-1185">Reference proteome</keyword>
<accession>A0ACC0LYN3</accession>
<dbReference type="Proteomes" id="UP001062846">
    <property type="component" value="Chromosome 10"/>
</dbReference>
<evidence type="ECO:0000313" key="2">
    <source>
        <dbReference type="Proteomes" id="UP001062846"/>
    </source>
</evidence>
<organism evidence="1 2">
    <name type="scientific">Rhododendron molle</name>
    <name type="common">Chinese azalea</name>
    <name type="synonym">Azalea mollis</name>
    <dbReference type="NCBI Taxonomy" id="49168"/>
    <lineage>
        <taxon>Eukaryota</taxon>
        <taxon>Viridiplantae</taxon>
        <taxon>Streptophyta</taxon>
        <taxon>Embryophyta</taxon>
        <taxon>Tracheophyta</taxon>
        <taxon>Spermatophyta</taxon>
        <taxon>Magnoliopsida</taxon>
        <taxon>eudicotyledons</taxon>
        <taxon>Gunneridae</taxon>
        <taxon>Pentapetalae</taxon>
        <taxon>asterids</taxon>
        <taxon>Ericales</taxon>
        <taxon>Ericaceae</taxon>
        <taxon>Ericoideae</taxon>
        <taxon>Rhodoreae</taxon>
        <taxon>Rhododendron</taxon>
    </lineage>
</organism>
<reference evidence="1" key="1">
    <citation type="submission" date="2022-02" db="EMBL/GenBank/DDBJ databases">
        <title>Plant Genome Project.</title>
        <authorList>
            <person name="Zhang R.-G."/>
        </authorList>
    </citation>
    <scope>NUCLEOTIDE SEQUENCE</scope>
    <source>
        <strain evidence="1">AT1</strain>
    </source>
</reference>
<comment type="caution">
    <text evidence="1">The sequence shown here is derived from an EMBL/GenBank/DDBJ whole genome shotgun (WGS) entry which is preliminary data.</text>
</comment>
<gene>
    <name evidence="1" type="ORF">RHMOL_Rhmol10G0014000</name>
</gene>
<sequence>MNEEGRLRNVFWADARSRATCKEFGDVVTFDTTYLVNRYDMPFAPFVGVNHHCSSVLLGCGLISHEDTESFSWLFKNWLTCMSGRAPDAIITDQCAAMRNALENIFPNTRHRWCIWHIMKKVPEKLKGYKTYDKISYRFRSVVYDSLTVEEFETGWDAFIKKYELQSNTWLHGLYLEKKRWVPAFVKDVFWAGMSSTQRSESMNAYFDGYISSTTTLKQFVEQYENALTKEVENEKQEDHTS</sequence>